<comment type="caution">
    <text evidence="1">The sequence shown here is derived from an EMBL/GenBank/DDBJ whole genome shotgun (WGS) entry which is preliminary data.</text>
</comment>
<proteinExistence type="predicted"/>
<dbReference type="EMBL" id="BARS01039157">
    <property type="protein sequence ID" value="GAG15919.1"/>
    <property type="molecule type" value="Genomic_DNA"/>
</dbReference>
<dbReference type="AlphaFoldDB" id="X0VCQ4"/>
<gene>
    <name evidence="1" type="ORF">S01H1_59835</name>
</gene>
<sequence>MNNQQIHPKIIIIEGVWTEIILHQYNHPEVQPRFVRKQMARLAFMDVHVLFADNPTAAAGMAWGLFHERENIIAEEILGNAGNDHSQGTSR</sequence>
<name>X0VCQ4_9ZZZZ</name>
<organism evidence="1">
    <name type="scientific">marine sediment metagenome</name>
    <dbReference type="NCBI Taxonomy" id="412755"/>
    <lineage>
        <taxon>unclassified sequences</taxon>
        <taxon>metagenomes</taxon>
        <taxon>ecological metagenomes</taxon>
    </lineage>
</organism>
<evidence type="ECO:0000313" key="1">
    <source>
        <dbReference type="EMBL" id="GAG15919.1"/>
    </source>
</evidence>
<accession>X0VCQ4</accession>
<reference evidence="1" key="1">
    <citation type="journal article" date="2014" name="Front. Microbiol.">
        <title>High frequency of phylogenetically diverse reductive dehalogenase-homologous genes in deep subseafloor sedimentary metagenomes.</title>
        <authorList>
            <person name="Kawai M."/>
            <person name="Futagami T."/>
            <person name="Toyoda A."/>
            <person name="Takaki Y."/>
            <person name="Nishi S."/>
            <person name="Hori S."/>
            <person name="Arai W."/>
            <person name="Tsubouchi T."/>
            <person name="Morono Y."/>
            <person name="Uchiyama I."/>
            <person name="Ito T."/>
            <person name="Fujiyama A."/>
            <person name="Inagaki F."/>
            <person name="Takami H."/>
        </authorList>
    </citation>
    <scope>NUCLEOTIDE SEQUENCE</scope>
    <source>
        <strain evidence="1">Expedition CK06-06</strain>
    </source>
</reference>
<protein>
    <submittedName>
        <fullName evidence="1">Uncharacterized protein</fullName>
    </submittedName>
</protein>